<dbReference type="AlphaFoldDB" id="U3B1K5"/>
<dbReference type="InterPro" id="IPR021677">
    <property type="entry name" value="DUF2986"/>
</dbReference>
<feature type="compositionally biased region" description="Basic and acidic residues" evidence="1">
    <location>
        <begin position="32"/>
        <end position="41"/>
    </location>
</feature>
<proteinExistence type="predicted"/>
<dbReference type="Pfam" id="PF11661">
    <property type="entry name" value="DUF2986"/>
    <property type="match status" value="1"/>
</dbReference>
<sequence length="71" mass="7954">MNRKKKINQILKKKIKKQNSKLHSSNKPKYISKSERAKMEQEAAQAAEGQVAVTENDATDANADAPESEQK</sequence>
<dbReference type="RefSeq" id="WP_021713558.1">
    <property type="nucleotide sequence ID" value="NZ_BATM01000020.1"/>
</dbReference>
<organism evidence="2 3">
    <name type="scientific">Vibrio ezurae NBRC 102218</name>
    <dbReference type="NCBI Taxonomy" id="1219080"/>
    <lineage>
        <taxon>Bacteria</taxon>
        <taxon>Pseudomonadati</taxon>
        <taxon>Pseudomonadota</taxon>
        <taxon>Gammaproteobacteria</taxon>
        <taxon>Vibrionales</taxon>
        <taxon>Vibrionaceae</taxon>
        <taxon>Vibrio</taxon>
    </lineage>
</organism>
<name>U3B1K5_9VIBR</name>
<evidence type="ECO:0000313" key="2">
    <source>
        <dbReference type="EMBL" id="GAD79850.1"/>
    </source>
</evidence>
<protein>
    <recommendedName>
        <fullName evidence="4">DUF2986 domain-containing protein</fullName>
    </recommendedName>
</protein>
<evidence type="ECO:0008006" key="4">
    <source>
        <dbReference type="Google" id="ProtNLM"/>
    </source>
</evidence>
<feature type="compositionally biased region" description="Basic residues" evidence="1">
    <location>
        <begin position="13"/>
        <end position="26"/>
    </location>
</feature>
<gene>
    <name evidence="2" type="ORF">VEZ01S_20_01230</name>
</gene>
<evidence type="ECO:0000313" key="3">
    <source>
        <dbReference type="Proteomes" id="UP000016562"/>
    </source>
</evidence>
<dbReference type="Proteomes" id="UP000016562">
    <property type="component" value="Unassembled WGS sequence"/>
</dbReference>
<dbReference type="eggNOG" id="ENOG50339IW">
    <property type="taxonomic scope" value="Bacteria"/>
</dbReference>
<evidence type="ECO:0000256" key="1">
    <source>
        <dbReference type="SAM" id="MobiDB-lite"/>
    </source>
</evidence>
<reference evidence="2 3" key="1">
    <citation type="submission" date="2013-09" db="EMBL/GenBank/DDBJ databases">
        <title>Whole genome shotgun sequence of Vibrio ezurae NBRC 102218.</title>
        <authorList>
            <person name="Yoshida I."/>
            <person name="Hosoyama A."/>
            <person name="Numata M."/>
            <person name="Hashimoto M."/>
            <person name="Hosoyama Y."/>
            <person name="Tsuchikane K."/>
            <person name="Noguchi M."/>
            <person name="Hirakata S."/>
            <person name="Ichikawa N."/>
            <person name="Ohji S."/>
            <person name="Yamazoe A."/>
            <person name="Fujita N."/>
        </authorList>
    </citation>
    <scope>NUCLEOTIDE SEQUENCE [LARGE SCALE GENOMIC DNA]</scope>
    <source>
        <strain evidence="2 3">NBRC 102218</strain>
    </source>
</reference>
<keyword evidence="3" id="KW-1185">Reference proteome</keyword>
<comment type="caution">
    <text evidence="2">The sequence shown here is derived from an EMBL/GenBank/DDBJ whole genome shotgun (WGS) entry which is preliminary data.</text>
</comment>
<feature type="region of interest" description="Disordered" evidence="1">
    <location>
        <begin position="13"/>
        <end position="71"/>
    </location>
</feature>
<accession>U3B1K5</accession>
<feature type="compositionally biased region" description="Low complexity" evidence="1">
    <location>
        <begin position="42"/>
        <end position="65"/>
    </location>
</feature>
<dbReference type="EMBL" id="BATM01000020">
    <property type="protein sequence ID" value="GAD79850.1"/>
    <property type="molecule type" value="Genomic_DNA"/>
</dbReference>